<evidence type="ECO:0000313" key="3">
    <source>
        <dbReference type="Proteomes" id="UP001163823"/>
    </source>
</evidence>
<comment type="caution">
    <text evidence="2">The sequence shown here is derived from an EMBL/GenBank/DDBJ whole genome shotgun (WGS) entry which is preliminary data.</text>
</comment>
<name>A0AAD7VL50_QUISA</name>
<evidence type="ECO:0000313" key="2">
    <source>
        <dbReference type="EMBL" id="KAJ7979956.1"/>
    </source>
</evidence>
<feature type="compositionally biased region" description="Basic residues" evidence="1">
    <location>
        <begin position="96"/>
        <end position="106"/>
    </location>
</feature>
<sequence>MASETRSPPKYQSPTTVEPNLPSLTDENIKTQVLATPDFAAPEAKAKNNPGPSHLKRWRSRPILLWNPSVEPSVEQPVEPPVTTGAVNNLLGPNKGGRKNNKLRTG</sequence>
<accession>A0AAD7VL50</accession>
<dbReference type="Proteomes" id="UP001163823">
    <property type="component" value="Chromosome 2"/>
</dbReference>
<feature type="region of interest" description="Disordered" evidence="1">
    <location>
        <begin position="72"/>
        <end position="106"/>
    </location>
</feature>
<reference evidence="2" key="1">
    <citation type="journal article" date="2023" name="Science">
        <title>Elucidation of the pathway for biosynthesis of saponin adjuvants from the soapbark tree.</title>
        <authorList>
            <person name="Reed J."/>
            <person name="Orme A."/>
            <person name="El-Demerdash A."/>
            <person name="Owen C."/>
            <person name="Martin L.B.B."/>
            <person name="Misra R.C."/>
            <person name="Kikuchi S."/>
            <person name="Rejzek M."/>
            <person name="Martin A.C."/>
            <person name="Harkess A."/>
            <person name="Leebens-Mack J."/>
            <person name="Louveau T."/>
            <person name="Stephenson M.J."/>
            <person name="Osbourn A."/>
        </authorList>
    </citation>
    <scope>NUCLEOTIDE SEQUENCE</scope>
    <source>
        <strain evidence="2">S10</strain>
    </source>
</reference>
<dbReference type="AlphaFoldDB" id="A0AAD7VL50"/>
<feature type="region of interest" description="Disordered" evidence="1">
    <location>
        <begin position="38"/>
        <end position="57"/>
    </location>
</feature>
<organism evidence="2 3">
    <name type="scientific">Quillaja saponaria</name>
    <name type="common">Soap bark tree</name>
    <dbReference type="NCBI Taxonomy" id="32244"/>
    <lineage>
        <taxon>Eukaryota</taxon>
        <taxon>Viridiplantae</taxon>
        <taxon>Streptophyta</taxon>
        <taxon>Embryophyta</taxon>
        <taxon>Tracheophyta</taxon>
        <taxon>Spermatophyta</taxon>
        <taxon>Magnoliopsida</taxon>
        <taxon>eudicotyledons</taxon>
        <taxon>Gunneridae</taxon>
        <taxon>Pentapetalae</taxon>
        <taxon>rosids</taxon>
        <taxon>fabids</taxon>
        <taxon>Fabales</taxon>
        <taxon>Quillajaceae</taxon>
        <taxon>Quillaja</taxon>
    </lineage>
</organism>
<proteinExistence type="predicted"/>
<feature type="region of interest" description="Disordered" evidence="1">
    <location>
        <begin position="1"/>
        <end position="25"/>
    </location>
</feature>
<dbReference type="EMBL" id="JARAOO010000002">
    <property type="protein sequence ID" value="KAJ7979956.1"/>
    <property type="molecule type" value="Genomic_DNA"/>
</dbReference>
<gene>
    <name evidence="2" type="ORF">O6P43_003296</name>
</gene>
<keyword evidence="3" id="KW-1185">Reference proteome</keyword>
<dbReference type="KEGG" id="qsa:O6P43_003296"/>
<evidence type="ECO:0000256" key="1">
    <source>
        <dbReference type="SAM" id="MobiDB-lite"/>
    </source>
</evidence>
<protein>
    <submittedName>
        <fullName evidence="2">Uncharacterized protein</fullName>
    </submittedName>
</protein>